<dbReference type="GeneID" id="25910779"/>
<dbReference type="Proteomes" id="UP000054560">
    <property type="component" value="Unassembled WGS sequence"/>
</dbReference>
<sequence>MSTQGNIPDEFNVSRRIVETIFSRFKIMTAAKVRLVRKTPDTPEHTLCRILHAGRDEQFDKVLVALSTVSRHCLKQV</sequence>
<dbReference type="RefSeq" id="XP_014151163.1">
    <property type="nucleotide sequence ID" value="XM_014295688.1"/>
</dbReference>
<evidence type="ECO:0000313" key="1">
    <source>
        <dbReference type="EMBL" id="KNC77261.1"/>
    </source>
</evidence>
<organism evidence="1 2">
    <name type="scientific">Sphaeroforma arctica JP610</name>
    <dbReference type="NCBI Taxonomy" id="667725"/>
    <lineage>
        <taxon>Eukaryota</taxon>
        <taxon>Ichthyosporea</taxon>
        <taxon>Ichthyophonida</taxon>
        <taxon>Sphaeroforma</taxon>
    </lineage>
</organism>
<feature type="non-terminal residue" evidence="1">
    <location>
        <position position="77"/>
    </location>
</feature>
<proteinExistence type="predicted"/>
<evidence type="ECO:0000313" key="2">
    <source>
        <dbReference type="Proteomes" id="UP000054560"/>
    </source>
</evidence>
<accession>A0A0L0FLA6</accession>
<reference evidence="1 2" key="1">
    <citation type="submission" date="2011-02" db="EMBL/GenBank/DDBJ databases">
        <title>The Genome Sequence of Sphaeroforma arctica JP610.</title>
        <authorList>
            <consortium name="The Broad Institute Genome Sequencing Platform"/>
            <person name="Russ C."/>
            <person name="Cuomo C."/>
            <person name="Young S.K."/>
            <person name="Zeng Q."/>
            <person name="Gargeya S."/>
            <person name="Alvarado L."/>
            <person name="Berlin A."/>
            <person name="Chapman S.B."/>
            <person name="Chen Z."/>
            <person name="Freedman E."/>
            <person name="Gellesch M."/>
            <person name="Goldberg J."/>
            <person name="Griggs A."/>
            <person name="Gujja S."/>
            <person name="Heilman E."/>
            <person name="Heiman D."/>
            <person name="Howarth C."/>
            <person name="Mehta T."/>
            <person name="Neiman D."/>
            <person name="Pearson M."/>
            <person name="Roberts A."/>
            <person name="Saif S."/>
            <person name="Shea T."/>
            <person name="Shenoy N."/>
            <person name="Sisk P."/>
            <person name="Stolte C."/>
            <person name="Sykes S."/>
            <person name="White J."/>
            <person name="Yandava C."/>
            <person name="Burger G."/>
            <person name="Gray M.W."/>
            <person name="Holland P.W.H."/>
            <person name="King N."/>
            <person name="Lang F.B.F."/>
            <person name="Roger A.J."/>
            <person name="Ruiz-Trillo I."/>
            <person name="Haas B."/>
            <person name="Nusbaum C."/>
            <person name="Birren B."/>
        </authorList>
    </citation>
    <scope>NUCLEOTIDE SEQUENCE [LARGE SCALE GENOMIC DNA]</scope>
    <source>
        <strain evidence="1 2">JP610</strain>
    </source>
</reference>
<protein>
    <recommendedName>
        <fullName evidence="3">Transposase</fullName>
    </recommendedName>
</protein>
<keyword evidence="2" id="KW-1185">Reference proteome</keyword>
<dbReference type="AlphaFoldDB" id="A0A0L0FLA6"/>
<dbReference type="EMBL" id="KQ242788">
    <property type="protein sequence ID" value="KNC77261.1"/>
    <property type="molecule type" value="Genomic_DNA"/>
</dbReference>
<evidence type="ECO:0008006" key="3">
    <source>
        <dbReference type="Google" id="ProtNLM"/>
    </source>
</evidence>
<name>A0A0L0FLA6_9EUKA</name>
<gene>
    <name evidence="1" type="ORF">SARC_10275</name>
</gene>